<organism evidence="10 11">
    <name type="scientific">Lottia gigantea</name>
    <name type="common">Giant owl limpet</name>
    <dbReference type="NCBI Taxonomy" id="225164"/>
    <lineage>
        <taxon>Eukaryota</taxon>
        <taxon>Metazoa</taxon>
        <taxon>Spiralia</taxon>
        <taxon>Lophotrochozoa</taxon>
        <taxon>Mollusca</taxon>
        <taxon>Gastropoda</taxon>
        <taxon>Patellogastropoda</taxon>
        <taxon>Lottioidea</taxon>
        <taxon>Lottiidae</taxon>
        <taxon>Lottia</taxon>
    </lineage>
</organism>
<evidence type="ECO:0000256" key="3">
    <source>
        <dbReference type="ARBA" id="ARBA00022679"/>
    </source>
</evidence>
<dbReference type="CTD" id="20231678"/>
<proteinExistence type="inferred from homology"/>
<evidence type="ECO:0000256" key="6">
    <source>
        <dbReference type="ARBA" id="ARBA00022989"/>
    </source>
</evidence>
<keyword evidence="11" id="KW-1185">Reference proteome</keyword>
<dbReference type="OrthoDB" id="514299at2759"/>
<dbReference type="PANTHER" id="PTHR14647">
    <property type="entry name" value="GALACTOSE-3-O-SULFOTRANSFERASE"/>
    <property type="match status" value="1"/>
</dbReference>
<dbReference type="GO" id="GO:0009247">
    <property type="term" value="P:glycolipid biosynthetic process"/>
    <property type="evidence" value="ECO:0007669"/>
    <property type="project" value="InterPro"/>
</dbReference>
<evidence type="ECO:0000313" key="10">
    <source>
        <dbReference type="EMBL" id="ESO93555.1"/>
    </source>
</evidence>
<dbReference type="AlphaFoldDB" id="V4AEJ0"/>
<protein>
    <recommendedName>
        <fullName evidence="12">Sulfotransferase domain-containing protein</fullName>
    </recommendedName>
</protein>
<dbReference type="InterPro" id="IPR009729">
    <property type="entry name" value="Gal-3-0_sulfotransfrase"/>
</dbReference>
<evidence type="ECO:0000256" key="1">
    <source>
        <dbReference type="ARBA" id="ARBA00004323"/>
    </source>
</evidence>
<dbReference type="SUPFAM" id="SSF52540">
    <property type="entry name" value="P-loop containing nucleoside triphosphate hydrolases"/>
    <property type="match status" value="1"/>
</dbReference>
<evidence type="ECO:0000256" key="5">
    <source>
        <dbReference type="ARBA" id="ARBA00022968"/>
    </source>
</evidence>
<dbReference type="GO" id="GO:0001733">
    <property type="term" value="F:galactosylceramide sulfotransferase activity"/>
    <property type="evidence" value="ECO:0007669"/>
    <property type="project" value="InterPro"/>
</dbReference>
<keyword evidence="9" id="KW-0325">Glycoprotein</keyword>
<sequence>MKKNVVFLKVHKCASSTVSNIIQRFTMNYDLNPVLPDKPFIEGVWYWFLGRFWKNHTAQILPIPPRESYNTFFVHSVYNRRKFREIFPNDTFYFAILRDPVDRFVSYAFYFQQVKKIEKLYPVKTPFIFSKALSMHKIFKNIEQYDPAVDFGLYKYDIYNSSQIQQFIASIDKDFDFVMLVEYFDESLVYLRRQLCWTTKDIVYISQNQGGPKAGVKYALSKNDIVRIKALHQIDVALYDHFYRKFWKKINSQAVDFFQEVARFKETLMIIYSHCKYAVYQPPILRIPKSPWSPEFTITRKDCDQLMYSEPFFIMKLNLKMKDKYKKYMDGNQ</sequence>
<dbReference type="PANTHER" id="PTHR14647:SF87">
    <property type="entry name" value="PUTATIVE-RELATED"/>
    <property type="match status" value="1"/>
</dbReference>
<dbReference type="RefSeq" id="XP_009055755.1">
    <property type="nucleotide sequence ID" value="XM_009057507.1"/>
</dbReference>
<dbReference type="GeneID" id="20231678"/>
<evidence type="ECO:0000256" key="4">
    <source>
        <dbReference type="ARBA" id="ARBA00022692"/>
    </source>
</evidence>
<keyword evidence="5" id="KW-0735">Signal-anchor</keyword>
<evidence type="ECO:0008006" key="12">
    <source>
        <dbReference type="Google" id="ProtNLM"/>
    </source>
</evidence>
<accession>V4AEJ0</accession>
<dbReference type="GO" id="GO:0000139">
    <property type="term" value="C:Golgi membrane"/>
    <property type="evidence" value="ECO:0007669"/>
    <property type="project" value="UniProtKB-SubCell"/>
</dbReference>
<reference evidence="10 11" key="1">
    <citation type="journal article" date="2013" name="Nature">
        <title>Insights into bilaterian evolution from three spiralian genomes.</title>
        <authorList>
            <person name="Simakov O."/>
            <person name="Marletaz F."/>
            <person name="Cho S.J."/>
            <person name="Edsinger-Gonzales E."/>
            <person name="Havlak P."/>
            <person name="Hellsten U."/>
            <person name="Kuo D.H."/>
            <person name="Larsson T."/>
            <person name="Lv J."/>
            <person name="Arendt D."/>
            <person name="Savage R."/>
            <person name="Osoegawa K."/>
            <person name="de Jong P."/>
            <person name="Grimwood J."/>
            <person name="Chapman J.A."/>
            <person name="Shapiro H."/>
            <person name="Aerts A."/>
            <person name="Otillar R.P."/>
            <person name="Terry A.Y."/>
            <person name="Boore J.L."/>
            <person name="Grigoriev I.V."/>
            <person name="Lindberg D.R."/>
            <person name="Seaver E.C."/>
            <person name="Weisblat D.A."/>
            <person name="Putnam N.H."/>
            <person name="Rokhsar D.S."/>
        </authorList>
    </citation>
    <scope>NUCLEOTIDE SEQUENCE [LARGE SCALE GENOMIC DNA]</scope>
</reference>
<keyword evidence="8" id="KW-0472">Membrane</keyword>
<comment type="subcellular location">
    <subcellularLocation>
        <location evidence="1">Golgi apparatus membrane</location>
        <topology evidence="1">Single-pass type II membrane protein</topology>
    </subcellularLocation>
</comment>
<dbReference type="OMA" id="CHRMILP"/>
<keyword evidence="4" id="KW-0812">Transmembrane</keyword>
<evidence type="ECO:0000256" key="2">
    <source>
        <dbReference type="ARBA" id="ARBA00008124"/>
    </source>
</evidence>
<dbReference type="EMBL" id="KB201891">
    <property type="protein sequence ID" value="ESO93555.1"/>
    <property type="molecule type" value="Genomic_DNA"/>
</dbReference>
<dbReference type="Gene3D" id="3.40.50.300">
    <property type="entry name" value="P-loop containing nucleotide triphosphate hydrolases"/>
    <property type="match status" value="1"/>
</dbReference>
<evidence type="ECO:0000256" key="7">
    <source>
        <dbReference type="ARBA" id="ARBA00023034"/>
    </source>
</evidence>
<evidence type="ECO:0000256" key="8">
    <source>
        <dbReference type="ARBA" id="ARBA00023136"/>
    </source>
</evidence>
<comment type="similarity">
    <text evidence="2">Belongs to the galactose-3-O-sulfotransferase family.</text>
</comment>
<name>V4AEJ0_LOTGI</name>
<dbReference type="Proteomes" id="UP000030746">
    <property type="component" value="Unassembled WGS sequence"/>
</dbReference>
<dbReference type="InterPro" id="IPR027417">
    <property type="entry name" value="P-loop_NTPase"/>
</dbReference>
<keyword evidence="7" id="KW-0333">Golgi apparatus</keyword>
<keyword evidence="6" id="KW-1133">Transmembrane helix</keyword>
<evidence type="ECO:0000256" key="9">
    <source>
        <dbReference type="ARBA" id="ARBA00023180"/>
    </source>
</evidence>
<gene>
    <name evidence="10" type="ORF">LOTGIDRAFT_118943</name>
</gene>
<dbReference type="Pfam" id="PF06990">
    <property type="entry name" value="Gal-3-0_sulfotr"/>
    <property type="match status" value="1"/>
</dbReference>
<keyword evidence="3" id="KW-0808">Transferase</keyword>
<dbReference type="KEGG" id="lgi:LOTGIDRAFT_118943"/>
<dbReference type="HOGENOM" id="CLU_040616_0_0_1"/>
<evidence type="ECO:0000313" key="11">
    <source>
        <dbReference type="Proteomes" id="UP000030746"/>
    </source>
</evidence>